<sequence length="486" mass="54692">MHKPFLVTCKILLLTPPPRTRAVAILPKPQSLFFYSSSPHHHQQHKRELEPYDSHPNANTKSPIGSPSRVQKLIAAQSDPLLAKEIFDYASRQPNFQHSYSSYLILILKLGRAKYFSFIDDLLIDLKSKNYTVTPTLFSYIINIYGEANLPDKALKIFYTILKFDCNPSPKHLNGILEILVSHQNYIKPAFDLFKDAHTYGVFPNTKKKKLREAYKLLCRMKVKGCNPDIIHYNTVILGFCREGRAMDACKVLEDMESNGCLPNLVSYRTLVGGLCDQGMFDEAKSHLEEMMMKGFSPHFAVSNALIKGFCNVGKIEEACGVVEELLKHGEAPHTETWVMMVSRICEVDDLQRIGEILDKVKKVELKGDTRIVEAGIGLEEYLIKRTQQKAWRGKQMVLLNAWLNRDLCIKWISLLGYNLAVNLSALLMLAVSKLLARDITNFLQAVATLVLPLHATKNCKNAGYRLLSSCGVAVATLPPRSLAAA</sequence>
<accession>A0ACC4B2P6</accession>
<gene>
    <name evidence="1" type="ORF">D5086_026097</name>
</gene>
<comment type="caution">
    <text evidence="1">The sequence shown here is derived from an EMBL/GenBank/DDBJ whole genome shotgun (WGS) entry which is preliminary data.</text>
</comment>
<evidence type="ECO:0000313" key="1">
    <source>
        <dbReference type="EMBL" id="KAL3572193.1"/>
    </source>
</evidence>
<protein>
    <submittedName>
        <fullName evidence="1">Uncharacterized protein</fullName>
    </submittedName>
</protein>
<proteinExistence type="predicted"/>
<reference evidence="1 2" key="1">
    <citation type="journal article" date="2024" name="Plant Biotechnol. J.">
        <title>Genome and CRISPR/Cas9 system of a widespread forest tree (Populus alba) in the world.</title>
        <authorList>
            <person name="Liu Y.J."/>
            <person name="Jiang P.F."/>
            <person name="Han X.M."/>
            <person name="Li X.Y."/>
            <person name="Wang H.M."/>
            <person name="Wang Y.J."/>
            <person name="Wang X.X."/>
            <person name="Zeng Q.Y."/>
        </authorList>
    </citation>
    <scope>NUCLEOTIDE SEQUENCE [LARGE SCALE GENOMIC DNA]</scope>
    <source>
        <strain evidence="2">cv. PAL-ZL1</strain>
    </source>
</reference>
<dbReference type="EMBL" id="RCHU02000014">
    <property type="protein sequence ID" value="KAL3572193.1"/>
    <property type="molecule type" value="Genomic_DNA"/>
</dbReference>
<name>A0ACC4B2P6_POPAL</name>
<keyword evidence="2" id="KW-1185">Reference proteome</keyword>
<dbReference type="Proteomes" id="UP000309997">
    <property type="component" value="Unassembled WGS sequence"/>
</dbReference>
<evidence type="ECO:0000313" key="2">
    <source>
        <dbReference type="Proteomes" id="UP000309997"/>
    </source>
</evidence>
<organism evidence="1 2">
    <name type="scientific">Populus alba</name>
    <name type="common">White poplar</name>
    <dbReference type="NCBI Taxonomy" id="43335"/>
    <lineage>
        <taxon>Eukaryota</taxon>
        <taxon>Viridiplantae</taxon>
        <taxon>Streptophyta</taxon>
        <taxon>Embryophyta</taxon>
        <taxon>Tracheophyta</taxon>
        <taxon>Spermatophyta</taxon>
        <taxon>Magnoliopsida</taxon>
        <taxon>eudicotyledons</taxon>
        <taxon>Gunneridae</taxon>
        <taxon>Pentapetalae</taxon>
        <taxon>rosids</taxon>
        <taxon>fabids</taxon>
        <taxon>Malpighiales</taxon>
        <taxon>Salicaceae</taxon>
        <taxon>Saliceae</taxon>
        <taxon>Populus</taxon>
    </lineage>
</organism>